<dbReference type="AlphaFoldDB" id="A0A0E9QHN9"/>
<reference evidence="1" key="1">
    <citation type="submission" date="2014-11" db="EMBL/GenBank/DDBJ databases">
        <authorList>
            <person name="Amaro Gonzalez C."/>
        </authorList>
    </citation>
    <scope>NUCLEOTIDE SEQUENCE</scope>
</reference>
<evidence type="ECO:0000313" key="1">
    <source>
        <dbReference type="EMBL" id="JAH16022.1"/>
    </source>
</evidence>
<sequence length="19" mass="2015">MAIFTCYVVASVQQLLTAG</sequence>
<reference evidence="1" key="2">
    <citation type="journal article" date="2015" name="Fish Shellfish Immunol.">
        <title>Early steps in the European eel (Anguilla anguilla)-Vibrio vulnificus interaction in the gills: Role of the RtxA13 toxin.</title>
        <authorList>
            <person name="Callol A."/>
            <person name="Pajuelo D."/>
            <person name="Ebbesson L."/>
            <person name="Teles M."/>
            <person name="MacKenzie S."/>
            <person name="Amaro C."/>
        </authorList>
    </citation>
    <scope>NUCLEOTIDE SEQUENCE</scope>
</reference>
<name>A0A0E9QHN9_ANGAN</name>
<proteinExistence type="predicted"/>
<organism evidence="1">
    <name type="scientific">Anguilla anguilla</name>
    <name type="common">European freshwater eel</name>
    <name type="synonym">Muraena anguilla</name>
    <dbReference type="NCBI Taxonomy" id="7936"/>
    <lineage>
        <taxon>Eukaryota</taxon>
        <taxon>Metazoa</taxon>
        <taxon>Chordata</taxon>
        <taxon>Craniata</taxon>
        <taxon>Vertebrata</taxon>
        <taxon>Euteleostomi</taxon>
        <taxon>Actinopterygii</taxon>
        <taxon>Neopterygii</taxon>
        <taxon>Teleostei</taxon>
        <taxon>Anguilliformes</taxon>
        <taxon>Anguillidae</taxon>
        <taxon>Anguilla</taxon>
    </lineage>
</organism>
<dbReference type="EMBL" id="GBXM01092555">
    <property type="protein sequence ID" value="JAH16022.1"/>
    <property type="molecule type" value="Transcribed_RNA"/>
</dbReference>
<protein>
    <submittedName>
        <fullName evidence="1">Uncharacterized protein</fullName>
    </submittedName>
</protein>
<accession>A0A0E9QHN9</accession>